<reference evidence="1" key="2">
    <citation type="submission" date="2015-07" db="EMBL/GenBank/DDBJ databases">
        <title>Plasmids, circular viruses and viroids from rat gut.</title>
        <authorList>
            <person name="Jorgensen T.J."/>
            <person name="Hansen M.A."/>
            <person name="Xu Z."/>
            <person name="Tabak M.A."/>
            <person name="Sorensen S.J."/>
            <person name="Hansen L.H."/>
        </authorList>
    </citation>
    <scope>NUCLEOTIDE SEQUENCE</scope>
    <source>
        <strain evidence="1">RGFK1085</strain>
    </source>
</reference>
<dbReference type="AlphaFoldDB" id="A0A0H5Q4R1"/>
<sequence>MPYLRQHNYVTWFGDAYTEAEEWQVGLRLDGTGVPDLGQMQELDAAMEALLTSGINNLPPSHRYLGCKVAPIGTDGKYFEGGNSVDFLRETPLVGNAAPGYPQIALVISMRTQRSRGRGSNGRMYLPSSTLPNQDEGLIAASTAASVATAGALFVADVNDVGLGAASVFSTISPPLVEPITGVRVGRVMDTQRRRRNQLPETHSAVAPLPS</sequence>
<accession>A0A0H5Q4R1</accession>
<organism evidence="1">
    <name type="scientific">uncultured prokaryote</name>
    <dbReference type="NCBI Taxonomy" id="198431"/>
    <lineage>
        <taxon>unclassified sequences</taxon>
        <taxon>environmental samples</taxon>
    </lineage>
</organism>
<reference evidence="1" key="1">
    <citation type="submission" date="2015-06" db="EMBL/GenBank/DDBJ databases">
        <authorList>
            <person name="Joergensen T."/>
        </authorList>
    </citation>
    <scope>NUCLEOTIDE SEQUENCE</scope>
    <source>
        <strain evidence="1">RGFK1085</strain>
    </source>
</reference>
<protein>
    <submittedName>
        <fullName evidence="1">Uncharacterized protein</fullName>
    </submittedName>
</protein>
<evidence type="ECO:0000313" key="1">
    <source>
        <dbReference type="EMBL" id="CRY96425.1"/>
    </source>
</evidence>
<name>A0A0H5Q4R1_9ZZZZ</name>
<dbReference type="EMBL" id="LN853666">
    <property type="protein sequence ID" value="CRY96425.1"/>
    <property type="molecule type" value="Genomic_DNA"/>
</dbReference>
<proteinExistence type="predicted"/>